<evidence type="ECO:0000313" key="4">
    <source>
        <dbReference type="Proteomes" id="UP000812277"/>
    </source>
</evidence>
<keyword evidence="1" id="KW-0472">Membrane</keyword>
<name>A0ABS7D099_9BACL</name>
<feature type="transmembrane region" description="Helical" evidence="1">
    <location>
        <begin position="314"/>
        <end position="334"/>
    </location>
</feature>
<feature type="transmembrane region" description="Helical" evidence="1">
    <location>
        <begin position="117"/>
        <end position="137"/>
    </location>
</feature>
<evidence type="ECO:0000259" key="2">
    <source>
        <dbReference type="Pfam" id="PF07670"/>
    </source>
</evidence>
<keyword evidence="4" id="KW-1185">Reference proteome</keyword>
<reference evidence="3 4" key="1">
    <citation type="submission" date="2021-07" db="EMBL/GenBank/DDBJ databases">
        <title>Paenibacillus radiodurans sp. nov., isolated from the southeastern edge of Tengger Desert.</title>
        <authorList>
            <person name="Zhang G."/>
        </authorList>
    </citation>
    <scope>NUCLEOTIDE SEQUENCE [LARGE SCALE GENOMIC DNA]</scope>
    <source>
        <strain evidence="3 4">DT7-4</strain>
    </source>
</reference>
<proteinExistence type="predicted"/>
<feature type="transmembrane region" description="Helical" evidence="1">
    <location>
        <begin position="373"/>
        <end position="398"/>
    </location>
</feature>
<keyword evidence="1" id="KW-1133">Transmembrane helix</keyword>
<dbReference type="RefSeq" id="WP_219870582.1">
    <property type="nucleotide sequence ID" value="NZ_JAHZIJ010000001.1"/>
</dbReference>
<evidence type="ECO:0000313" key="3">
    <source>
        <dbReference type="EMBL" id="MBW7473344.1"/>
    </source>
</evidence>
<protein>
    <submittedName>
        <fullName evidence="3">Nucleoside recognition domain-containing protein</fullName>
    </submittedName>
</protein>
<comment type="caution">
    <text evidence="3">The sequence shown here is derived from an EMBL/GenBank/DDBJ whole genome shotgun (WGS) entry which is preliminary data.</text>
</comment>
<feature type="transmembrane region" description="Helical" evidence="1">
    <location>
        <begin position="221"/>
        <end position="241"/>
    </location>
</feature>
<feature type="transmembrane region" description="Helical" evidence="1">
    <location>
        <begin position="40"/>
        <end position="67"/>
    </location>
</feature>
<organism evidence="3 4">
    <name type="scientific">Paenibacillus oenotherae</name>
    <dbReference type="NCBI Taxonomy" id="1435645"/>
    <lineage>
        <taxon>Bacteria</taxon>
        <taxon>Bacillati</taxon>
        <taxon>Bacillota</taxon>
        <taxon>Bacilli</taxon>
        <taxon>Bacillales</taxon>
        <taxon>Paenibacillaceae</taxon>
        <taxon>Paenibacillus</taxon>
    </lineage>
</organism>
<feature type="transmembrane region" description="Helical" evidence="1">
    <location>
        <begin position="143"/>
        <end position="163"/>
    </location>
</feature>
<dbReference type="Proteomes" id="UP000812277">
    <property type="component" value="Unassembled WGS sequence"/>
</dbReference>
<dbReference type="Pfam" id="PF07670">
    <property type="entry name" value="Gate"/>
    <property type="match status" value="1"/>
</dbReference>
<sequence length="404" mass="42079">MKYTLLLACLSVTVVAAIIVRPDEAFQASLQGLTVWWNIVFPGLLPFLVLLELMLAFGAVQALGALLEPLMRRLFRLPGESGIAMAAGWTGGFPAGAESAAALRRSGAVTKAEGQRILALAHMPSPLFMLLVIGSGFLKRAELGLAIALAVWLTALLAGLVHARFARNQGETLPSPGRPGSSHSNGPAGILRRAAKAMVLGRERDGRTFGKALGDAVVNSVYKLMAVGGFMMFAAVIVKLMEPAIPGIIPSWLPPGIVESHIGAYAAAAAPLPGGLAWNGASIAAILSWGGISALLQAGSAVAGTDLSIRPFAAIRFIQGILAFVVTLLLWQPLTSMLAFLLPATAAPALLQQGINAAAATGEAISVSQLPSLWLYTPALLFLFICSLLLLASCSIGLSKKRLR</sequence>
<gene>
    <name evidence="3" type="ORF">K0T92_01140</name>
</gene>
<dbReference type="InterPro" id="IPR011642">
    <property type="entry name" value="Gate_dom"/>
</dbReference>
<evidence type="ECO:0000256" key="1">
    <source>
        <dbReference type="SAM" id="Phobius"/>
    </source>
</evidence>
<accession>A0ABS7D099</accession>
<feature type="domain" description="Nucleoside transporter/FeoB GTPase Gate" evidence="2">
    <location>
        <begin position="40"/>
        <end position="113"/>
    </location>
</feature>
<keyword evidence="1" id="KW-0812">Transmembrane</keyword>
<dbReference type="EMBL" id="JAHZIJ010000001">
    <property type="protein sequence ID" value="MBW7473344.1"/>
    <property type="molecule type" value="Genomic_DNA"/>
</dbReference>
<feature type="transmembrane region" description="Helical" evidence="1">
    <location>
        <begin position="281"/>
        <end position="302"/>
    </location>
</feature>